<proteinExistence type="predicted"/>
<feature type="region of interest" description="Disordered" evidence="1">
    <location>
        <begin position="120"/>
        <end position="156"/>
    </location>
</feature>
<dbReference type="InParanoid" id="A0A1J7J2W1"/>
<dbReference type="Proteomes" id="UP000182658">
    <property type="component" value="Unassembled WGS sequence"/>
</dbReference>
<reference evidence="2 3" key="1">
    <citation type="submission" date="2016-10" db="EMBL/GenBank/DDBJ databases">
        <title>Draft genome sequence of Coniochaeta ligniaria NRRL30616, a lignocellulolytic fungus for bioabatement of inhibitors in plant biomass hydrolysates.</title>
        <authorList>
            <consortium name="DOE Joint Genome Institute"/>
            <person name="Jimenez D.J."/>
            <person name="Hector R.E."/>
            <person name="Riley R."/>
            <person name="Sun H."/>
            <person name="Grigoriev I.V."/>
            <person name="Van Elsas J.D."/>
            <person name="Nichols N.N."/>
        </authorList>
    </citation>
    <scope>NUCLEOTIDE SEQUENCE [LARGE SCALE GENOMIC DNA]</scope>
    <source>
        <strain evidence="2 3">NRRL 30616</strain>
    </source>
</reference>
<dbReference type="EMBL" id="KV875094">
    <property type="protein sequence ID" value="OIW33699.1"/>
    <property type="molecule type" value="Genomic_DNA"/>
</dbReference>
<sequence length="393" mass="40609">MSLAPAISYNPISATCTLGGLCLSQVAGYVDSNPVEQLFGCQAMFGLPIITTVTLPSDPILSTTIDTSTYTDIIISTSTVYSTLEETSTSYDTISETATAYTTTVVNTLTTTVAAPTVVKRDTKKRRGCQPKPSSSSTVSSSPATSTESSTASSTTSASTLFPLATNCPSLEEYSSACACLEPTPVTEYAPAITSIIHETESATVESTTETVITLAVTTVIVQPASTTLTSTLTTLTSSTTTATQTSTPSPAVPQTFGLVLNDGANAGKPAVTAGAAPAYTFQWASAGTPTQIGLTSPNTTPFLAANSGYMMYVRMSTSSYGIVFFTTPAYVGSSSYTWAQVTCSLEPTTLVMSCTTPGGLARFLQCGTNFYMANPTTTPGGCVEVHLKAVVS</sequence>
<gene>
    <name evidence="2" type="ORF">CONLIGDRAFT_640798</name>
</gene>
<organism evidence="2 3">
    <name type="scientific">Coniochaeta ligniaria NRRL 30616</name>
    <dbReference type="NCBI Taxonomy" id="1408157"/>
    <lineage>
        <taxon>Eukaryota</taxon>
        <taxon>Fungi</taxon>
        <taxon>Dikarya</taxon>
        <taxon>Ascomycota</taxon>
        <taxon>Pezizomycotina</taxon>
        <taxon>Sordariomycetes</taxon>
        <taxon>Sordariomycetidae</taxon>
        <taxon>Coniochaetales</taxon>
        <taxon>Coniochaetaceae</taxon>
        <taxon>Coniochaeta</taxon>
    </lineage>
</organism>
<protein>
    <submittedName>
        <fullName evidence="2">Uncharacterized protein</fullName>
    </submittedName>
</protein>
<evidence type="ECO:0000313" key="3">
    <source>
        <dbReference type="Proteomes" id="UP000182658"/>
    </source>
</evidence>
<feature type="compositionally biased region" description="Low complexity" evidence="1">
    <location>
        <begin position="134"/>
        <end position="156"/>
    </location>
</feature>
<evidence type="ECO:0000313" key="2">
    <source>
        <dbReference type="EMBL" id="OIW33699.1"/>
    </source>
</evidence>
<evidence type="ECO:0000256" key="1">
    <source>
        <dbReference type="SAM" id="MobiDB-lite"/>
    </source>
</evidence>
<name>A0A1J7J2W1_9PEZI</name>
<keyword evidence="3" id="KW-1185">Reference proteome</keyword>
<accession>A0A1J7J2W1</accession>
<dbReference type="AlphaFoldDB" id="A0A1J7J2W1"/>
<dbReference type="STRING" id="1408157.A0A1J7J2W1"/>
<dbReference type="OrthoDB" id="4596634at2759"/>